<organism evidence="4">
    <name type="scientific">marine sediment metagenome</name>
    <dbReference type="NCBI Taxonomy" id="412755"/>
    <lineage>
        <taxon>unclassified sequences</taxon>
        <taxon>metagenomes</taxon>
        <taxon>ecological metagenomes</taxon>
    </lineage>
</organism>
<evidence type="ECO:0000313" key="3">
    <source>
        <dbReference type="EMBL" id="GAI18352.1"/>
    </source>
</evidence>
<dbReference type="EMBL" id="BARV01038043">
    <property type="protein sequence ID" value="GAI56739.1"/>
    <property type="molecule type" value="Genomic_DNA"/>
</dbReference>
<accession>X1LH74</accession>
<dbReference type="EMBL" id="BARV01019865">
    <property type="protein sequence ID" value="GAI20868.1"/>
    <property type="molecule type" value="Genomic_DNA"/>
</dbReference>
<evidence type="ECO:0000313" key="2">
    <source>
        <dbReference type="EMBL" id="GAI13949.1"/>
    </source>
</evidence>
<evidence type="ECO:0000313" key="6">
    <source>
        <dbReference type="EMBL" id="GAI20868.1"/>
    </source>
</evidence>
<evidence type="ECO:0000313" key="4">
    <source>
        <dbReference type="EMBL" id="GAI18448.1"/>
    </source>
</evidence>
<evidence type="ECO:0000313" key="8">
    <source>
        <dbReference type="EMBL" id="GAI58357.1"/>
    </source>
</evidence>
<dbReference type="EMBL" id="BARV01022056">
    <property type="protein sequence ID" value="GAI18352.1"/>
    <property type="molecule type" value="Genomic_DNA"/>
</dbReference>
<sequence>MSAQEVLDYIDSLMQEEDLRPNQQIETLLQAIEDDGGEDNPHDDDDDD</sequence>
<protein>
    <submittedName>
        <fullName evidence="4">Uncharacterized protein</fullName>
    </submittedName>
</protein>
<dbReference type="EMBL" id="BARV01019656">
    <property type="protein sequence ID" value="GAI19150.1"/>
    <property type="molecule type" value="Genomic_DNA"/>
</dbReference>
<dbReference type="EMBL" id="BARV01000671">
    <property type="protein sequence ID" value="GAI01158.1"/>
    <property type="molecule type" value="Genomic_DNA"/>
</dbReference>
<proteinExistence type="predicted"/>
<gene>
    <name evidence="1" type="ORF">S06H3_02331</name>
    <name evidence="2" type="ORF">S06H3_09128</name>
    <name evidence="5" type="ORF">S06H3_32986</name>
    <name evidence="6" type="ORF">S06H3_33301</name>
    <name evidence="3" type="ORF">S06H3_36418</name>
    <name evidence="4" type="ORF">S06H3_36514</name>
    <name evidence="7" type="ORF">S06H3_58709</name>
    <name evidence="8" type="ORF">S06H3_59043</name>
</gene>
<dbReference type="EMBL" id="BARV01022126">
    <property type="protein sequence ID" value="GAI18448.1"/>
    <property type="molecule type" value="Genomic_DNA"/>
</dbReference>
<reference evidence="4" key="1">
    <citation type="journal article" date="2014" name="Front. Microbiol.">
        <title>High frequency of phylogenetically diverse reductive dehalogenase-homologous genes in deep subseafloor sedimentary metagenomes.</title>
        <authorList>
            <person name="Kawai M."/>
            <person name="Futagami T."/>
            <person name="Toyoda A."/>
            <person name="Takaki Y."/>
            <person name="Nishi S."/>
            <person name="Hori S."/>
            <person name="Arai W."/>
            <person name="Tsubouchi T."/>
            <person name="Morono Y."/>
            <person name="Uchiyama I."/>
            <person name="Ito T."/>
            <person name="Fujiyama A."/>
            <person name="Inagaki F."/>
            <person name="Takami H."/>
        </authorList>
    </citation>
    <scope>NUCLEOTIDE SEQUENCE</scope>
    <source>
        <strain evidence="4">Expedition CK06-06</strain>
    </source>
</reference>
<comment type="caution">
    <text evidence="4">The sequence shown here is derived from an EMBL/GenBank/DDBJ whole genome shotgun (WGS) entry which is preliminary data.</text>
</comment>
<dbReference type="AlphaFoldDB" id="X1LH74"/>
<dbReference type="EMBL" id="BARV01038300">
    <property type="protein sequence ID" value="GAI58357.1"/>
    <property type="molecule type" value="Genomic_DNA"/>
</dbReference>
<name>X1LH74_9ZZZZ</name>
<dbReference type="EMBL" id="BARV01003961">
    <property type="protein sequence ID" value="GAI13949.1"/>
    <property type="molecule type" value="Genomic_DNA"/>
</dbReference>
<evidence type="ECO:0000313" key="7">
    <source>
        <dbReference type="EMBL" id="GAI56739.1"/>
    </source>
</evidence>
<evidence type="ECO:0000313" key="1">
    <source>
        <dbReference type="EMBL" id="GAI01158.1"/>
    </source>
</evidence>
<evidence type="ECO:0000313" key="5">
    <source>
        <dbReference type="EMBL" id="GAI19150.1"/>
    </source>
</evidence>